<feature type="coiled-coil region" evidence="1">
    <location>
        <begin position="511"/>
        <end position="561"/>
    </location>
</feature>
<feature type="compositionally biased region" description="Acidic residues" evidence="2">
    <location>
        <begin position="210"/>
        <end position="229"/>
    </location>
</feature>
<feature type="compositionally biased region" description="Gly residues" evidence="2">
    <location>
        <begin position="269"/>
        <end position="296"/>
    </location>
</feature>
<feature type="compositionally biased region" description="Acidic residues" evidence="2">
    <location>
        <begin position="193"/>
        <end position="203"/>
    </location>
</feature>
<feature type="compositionally biased region" description="Low complexity" evidence="2">
    <location>
        <begin position="819"/>
        <end position="828"/>
    </location>
</feature>
<proteinExistence type="predicted"/>
<keyword evidence="1" id="KW-0175">Coiled coil</keyword>
<feature type="compositionally biased region" description="Acidic residues" evidence="2">
    <location>
        <begin position="132"/>
        <end position="183"/>
    </location>
</feature>
<sequence>MASPDVVAVDEAGAMRKDADCSATLPGAACHVPGRRHSSSAPAERQNKKTTTCHVSETGDKKRRRGGKKKGRGGGRRGGTRCRGGGGGEEHDEGEEHDADRARQEGGEEGEEGGEEERTRRRTKKKKKEYGEEQDAEVEEEEEEEEDEKDGGGGGEEDKEDEEEWEEDEEVVDDREVEEEEKEREEGGKEDFDMAEEEEEDHEEVVRVDEVEEEDREDEEEEEEEEEEEQDKKFEENKKFEGGGGERGRGGGGGRRGEGGRQGGRSRWRGGGGGGGGGRRGGGGGGRRGGKGGGGRRVCNDLGNLRKGQLEKLCTEEEIDYVGVKKTAADLADIYTNRAFARPTNRRLISDDEREEHVDGDLDGDDSVDVAGVSADASLNSESSQPGHFVRDSQLRQIPNVAALLSGNGGEGAANGPHDNDGLLPAPNALVPYRPPQVNGGQSDGSRQNQGANHGYGSQQGQGYGNNQAQGSNYYRGGYQQRPLSNWWSENRERERDDKLEKVWGWYSEEMEAKDRERRDKEQKLKEEEEKEIIQAIEEERAKAKRECEEFEQSIDKMVRESMKEVCGEVVRKKANTSQASVATVDAVDRSFEARQVDELRKQQEERWRREDSAAREQVEKRSEIEVFKRSNKRTSEAVREKSPPTEPAKGKSHQQEGSSTPADWAKLAKKYRKIRDEKDMAEREVSALKERINRIKIATPSSIKRKVSFRRRSHKVANSPGSKNGDQVRVTFVRKVGEERDAFYKRVCNDIGKLRKGQLEKLCTDEEIDYAGVKKTAADLVDIYTNRAFDRPTNQQLISDDEREEHVDGDPDGDDSVDVAGVSADASLNSESS</sequence>
<feature type="compositionally biased region" description="Basic and acidic residues" evidence="2">
    <location>
        <begin position="348"/>
        <end position="360"/>
    </location>
</feature>
<feature type="compositionally biased region" description="Basic and acidic residues" evidence="2">
    <location>
        <begin position="599"/>
        <end position="644"/>
    </location>
</feature>
<evidence type="ECO:0000256" key="1">
    <source>
        <dbReference type="SAM" id="Coils"/>
    </source>
</evidence>
<feature type="region of interest" description="Disordered" evidence="2">
    <location>
        <begin position="347"/>
        <end position="369"/>
    </location>
</feature>
<feature type="region of interest" description="Disordered" evidence="2">
    <location>
        <begin position="707"/>
        <end position="726"/>
    </location>
</feature>
<feature type="compositionally biased region" description="Basic and acidic residues" evidence="2">
    <location>
        <begin position="230"/>
        <end position="259"/>
    </location>
</feature>
<dbReference type="AlphaFoldDB" id="A0A388LPP8"/>
<dbReference type="EMBL" id="BFEA01000470">
    <property type="protein sequence ID" value="GBG84274.1"/>
    <property type="molecule type" value="Genomic_DNA"/>
</dbReference>
<feature type="compositionally biased region" description="Basic residues" evidence="2">
    <location>
        <begin position="61"/>
        <end position="80"/>
    </location>
</feature>
<dbReference type="Gramene" id="GBG84274">
    <property type="protein sequence ID" value="GBG84274"/>
    <property type="gene ID" value="CBR_g38245"/>
</dbReference>
<feature type="region of interest" description="Disordered" evidence="2">
    <location>
        <begin position="1"/>
        <end position="302"/>
    </location>
</feature>
<evidence type="ECO:0000256" key="2">
    <source>
        <dbReference type="SAM" id="MobiDB-lite"/>
    </source>
</evidence>
<accession>A0A388LPP8</accession>
<feature type="region of interest" description="Disordered" evidence="2">
    <location>
        <begin position="792"/>
        <end position="834"/>
    </location>
</feature>
<feature type="region of interest" description="Disordered" evidence="2">
    <location>
        <begin position="406"/>
        <end position="477"/>
    </location>
</feature>
<name>A0A388LPP8_CHABU</name>
<dbReference type="Proteomes" id="UP000265515">
    <property type="component" value="Unassembled WGS sequence"/>
</dbReference>
<evidence type="ECO:0000313" key="4">
    <source>
        <dbReference type="Proteomes" id="UP000265515"/>
    </source>
</evidence>
<feature type="compositionally biased region" description="Basic residues" evidence="2">
    <location>
        <begin position="707"/>
        <end position="716"/>
    </location>
</feature>
<evidence type="ECO:0000313" key="3">
    <source>
        <dbReference type="EMBL" id="GBG84274.1"/>
    </source>
</evidence>
<reference evidence="3 4" key="1">
    <citation type="journal article" date="2018" name="Cell">
        <title>The Chara Genome: Secondary Complexity and Implications for Plant Terrestrialization.</title>
        <authorList>
            <person name="Nishiyama T."/>
            <person name="Sakayama H."/>
            <person name="Vries J.D."/>
            <person name="Buschmann H."/>
            <person name="Saint-Marcoux D."/>
            <person name="Ullrich K.K."/>
            <person name="Haas F.B."/>
            <person name="Vanderstraeten L."/>
            <person name="Becker D."/>
            <person name="Lang D."/>
            <person name="Vosolsobe S."/>
            <person name="Rombauts S."/>
            <person name="Wilhelmsson P.K.I."/>
            <person name="Janitza P."/>
            <person name="Kern R."/>
            <person name="Heyl A."/>
            <person name="Rumpler F."/>
            <person name="Villalobos L.I.A.C."/>
            <person name="Clay J.M."/>
            <person name="Skokan R."/>
            <person name="Toyoda A."/>
            <person name="Suzuki Y."/>
            <person name="Kagoshima H."/>
            <person name="Schijlen E."/>
            <person name="Tajeshwar N."/>
            <person name="Catarino B."/>
            <person name="Hetherington A.J."/>
            <person name="Saltykova A."/>
            <person name="Bonnot C."/>
            <person name="Breuninger H."/>
            <person name="Symeonidi A."/>
            <person name="Radhakrishnan G.V."/>
            <person name="Van Nieuwerburgh F."/>
            <person name="Deforce D."/>
            <person name="Chang C."/>
            <person name="Karol K.G."/>
            <person name="Hedrich R."/>
            <person name="Ulvskov P."/>
            <person name="Glockner G."/>
            <person name="Delwiche C.F."/>
            <person name="Petrasek J."/>
            <person name="Van de Peer Y."/>
            <person name="Friml J."/>
            <person name="Beilby M."/>
            <person name="Dolan L."/>
            <person name="Kohara Y."/>
            <person name="Sugano S."/>
            <person name="Fujiyama A."/>
            <person name="Delaux P.-M."/>
            <person name="Quint M."/>
            <person name="TheiBen G."/>
            <person name="Hagemann M."/>
            <person name="Harholt J."/>
            <person name="Dunand C."/>
            <person name="Zachgo S."/>
            <person name="Langdale J."/>
            <person name="Maumus F."/>
            <person name="Straeten D.V.D."/>
            <person name="Gould S.B."/>
            <person name="Rensing S.A."/>
        </authorList>
    </citation>
    <scope>NUCLEOTIDE SEQUENCE [LARGE SCALE GENOMIC DNA]</scope>
    <source>
        <strain evidence="3 4">S276</strain>
    </source>
</reference>
<organism evidence="3 4">
    <name type="scientific">Chara braunii</name>
    <name type="common">Braun's stonewort</name>
    <dbReference type="NCBI Taxonomy" id="69332"/>
    <lineage>
        <taxon>Eukaryota</taxon>
        <taxon>Viridiplantae</taxon>
        <taxon>Streptophyta</taxon>
        <taxon>Charophyceae</taxon>
        <taxon>Charales</taxon>
        <taxon>Characeae</taxon>
        <taxon>Chara</taxon>
    </lineage>
</organism>
<feature type="region of interest" description="Disordered" evidence="2">
    <location>
        <begin position="599"/>
        <end position="666"/>
    </location>
</feature>
<feature type="compositionally biased region" description="Low complexity" evidence="2">
    <location>
        <begin position="465"/>
        <end position="475"/>
    </location>
</feature>
<comment type="caution">
    <text evidence="3">The sequence shown here is derived from an EMBL/GenBank/DDBJ whole genome shotgun (WGS) entry which is preliminary data.</text>
</comment>
<protein>
    <submittedName>
        <fullName evidence="3">Uncharacterized protein</fullName>
    </submittedName>
</protein>
<keyword evidence="4" id="KW-1185">Reference proteome</keyword>
<feature type="compositionally biased region" description="Polar residues" evidence="2">
    <location>
        <begin position="439"/>
        <end position="452"/>
    </location>
</feature>
<gene>
    <name evidence="3" type="ORF">CBR_g38245</name>
</gene>